<dbReference type="STRING" id="471514.AN477_14300"/>
<feature type="transmembrane region" description="Helical" evidence="8">
    <location>
        <begin position="334"/>
        <end position="357"/>
    </location>
</feature>
<evidence type="ECO:0000313" key="9">
    <source>
        <dbReference type="EMBL" id="KPV43099.1"/>
    </source>
</evidence>
<feature type="transmembrane region" description="Helical" evidence="8">
    <location>
        <begin position="42"/>
        <end position="63"/>
    </location>
</feature>
<evidence type="ECO:0000256" key="5">
    <source>
        <dbReference type="ARBA" id="ARBA00022692"/>
    </source>
</evidence>
<keyword evidence="7 8" id="KW-0472">Membrane</keyword>
<comment type="caution">
    <text evidence="9">The sequence shown here is derived from an EMBL/GenBank/DDBJ whole genome shotgun (WGS) entry which is preliminary data.</text>
</comment>
<proteinExistence type="inferred from homology"/>
<dbReference type="OrthoDB" id="2381188at2"/>
<dbReference type="NCBIfam" id="TIGR00912">
    <property type="entry name" value="2A0309"/>
    <property type="match status" value="1"/>
</dbReference>
<keyword evidence="10" id="KW-1185">Reference proteome</keyword>
<comment type="subcellular location">
    <subcellularLocation>
        <location evidence="1">Membrane</location>
        <topology evidence="1">Multi-pass membrane protein</topology>
    </subcellularLocation>
</comment>
<dbReference type="GO" id="GO:0016020">
    <property type="term" value="C:membrane"/>
    <property type="evidence" value="ECO:0007669"/>
    <property type="project" value="UniProtKB-SubCell"/>
</dbReference>
<feature type="transmembrane region" description="Helical" evidence="8">
    <location>
        <begin position="83"/>
        <end position="102"/>
    </location>
</feature>
<evidence type="ECO:0000256" key="6">
    <source>
        <dbReference type="ARBA" id="ARBA00022989"/>
    </source>
</evidence>
<feature type="transmembrane region" description="Helical" evidence="8">
    <location>
        <begin position="12"/>
        <end position="36"/>
    </location>
</feature>
<organism evidence="9 10">
    <name type="scientific">Alicyclobacillus ferrooxydans</name>
    <dbReference type="NCBI Taxonomy" id="471514"/>
    <lineage>
        <taxon>Bacteria</taxon>
        <taxon>Bacillati</taxon>
        <taxon>Bacillota</taxon>
        <taxon>Bacilli</taxon>
        <taxon>Bacillales</taxon>
        <taxon>Alicyclobacillaceae</taxon>
        <taxon>Alicyclobacillus</taxon>
    </lineage>
</organism>
<keyword evidence="4" id="KW-0309">Germination</keyword>
<dbReference type="PANTHER" id="PTHR34975">
    <property type="entry name" value="SPORE GERMINATION PROTEIN A2"/>
    <property type="match status" value="1"/>
</dbReference>
<feature type="transmembrane region" description="Helical" evidence="8">
    <location>
        <begin position="273"/>
        <end position="292"/>
    </location>
</feature>
<evidence type="ECO:0000256" key="8">
    <source>
        <dbReference type="SAM" id="Phobius"/>
    </source>
</evidence>
<feature type="transmembrane region" description="Helical" evidence="8">
    <location>
        <begin position="186"/>
        <end position="205"/>
    </location>
</feature>
<feature type="transmembrane region" description="Helical" evidence="8">
    <location>
        <begin position="114"/>
        <end position="136"/>
    </location>
</feature>
<dbReference type="EMBL" id="LJCO01000058">
    <property type="protein sequence ID" value="KPV43099.1"/>
    <property type="molecule type" value="Genomic_DNA"/>
</dbReference>
<dbReference type="GO" id="GO:0009847">
    <property type="term" value="P:spore germination"/>
    <property type="evidence" value="ECO:0007669"/>
    <property type="project" value="InterPro"/>
</dbReference>
<dbReference type="Proteomes" id="UP000050482">
    <property type="component" value="Unassembled WGS sequence"/>
</dbReference>
<dbReference type="RefSeq" id="WP_054969840.1">
    <property type="nucleotide sequence ID" value="NZ_LJCO01000058.1"/>
</dbReference>
<keyword evidence="5 8" id="KW-0812">Transmembrane</keyword>
<dbReference type="InterPro" id="IPR004761">
    <property type="entry name" value="Spore_GerAB"/>
</dbReference>
<reference evidence="9 10" key="1">
    <citation type="submission" date="2015-09" db="EMBL/GenBank/DDBJ databases">
        <title>Draft genome sequence of Alicyclobacillus ferrooxydans DSM 22381.</title>
        <authorList>
            <person name="Hemp J."/>
        </authorList>
    </citation>
    <scope>NUCLEOTIDE SEQUENCE [LARGE SCALE GENOMIC DNA]</scope>
    <source>
        <strain evidence="9 10">TC-34</strain>
    </source>
</reference>
<dbReference type="PATRIC" id="fig|471514.4.peg.2233"/>
<sequence length="363" mass="40550">MDSLQARTITVVQLVMLVYTAAGVMDHVIIIPLLLRAAQRDAWVSVLITGAVLLTGALVLSAVCRNTAQMHLGQWLRQHVHPFIWYPLLSIIVLQLFVMSAITLRDTCFWAKTMYLPETPLVATVLVFATGCYFAARSGLVTIAISNGILLPIIVALGIFVALGNLPNKNYLYLRPVLEHGLPPVMHGVLFTGAAFSEVILVLFLQPFVRSKIRWYVLVIIAVGLIGLTIGPLIGAITEFGPYEAARQRYSPYEEWRLLTFKHFIEHVDFLSIYQWLAGAFIRISLAMFLLAEMFQPRSPKQRNWILSIAFAAAFVVAIYPISDETFSGLVSNLYLPISLICMVGLLLILFVLSWSFRVRGAR</sequence>
<feature type="transmembrane region" description="Helical" evidence="8">
    <location>
        <begin position="304"/>
        <end position="322"/>
    </location>
</feature>
<gene>
    <name evidence="9" type="ORF">AN477_14300</name>
</gene>
<protein>
    <submittedName>
        <fullName evidence="9">Uncharacterized protein</fullName>
    </submittedName>
</protein>
<keyword evidence="3" id="KW-0813">Transport</keyword>
<evidence type="ECO:0000256" key="4">
    <source>
        <dbReference type="ARBA" id="ARBA00022544"/>
    </source>
</evidence>
<keyword evidence="6 8" id="KW-1133">Transmembrane helix</keyword>
<evidence type="ECO:0000313" key="10">
    <source>
        <dbReference type="Proteomes" id="UP000050482"/>
    </source>
</evidence>
<name>A0A0P9CJB1_9BACL</name>
<feature type="transmembrane region" description="Helical" evidence="8">
    <location>
        <begin position="148"/>
        <end position="166"/>
    </location>
</feature>
<dbReference type="PANTHER" id="PTHR34975:SF2">
    <property type="entry name" value="SPORE GERMINATION PROTEIN A2"/>
    <property type="match status" value="1"/>
</dbReference>
<comment type="similarity">
    <text evidence="2">Belongs to the amino acid-polyamine-organocation (APC) superfamily. Spore germination protein (SGP) (TC 2.A.3.9) family.</text>
</comment>
<evidence type="ECO:0000256" key="7">
    <source>
        <dbReference type="ARBA" id="ARBA00023136"/>
    </source>
</evidence>
<dbReference type="AlphaFoldDB" id="A0A0P9CJB1"/>
<evidence type="ECO:0000256" key="2">
    <source>
        <dbReference type="ARBA" id="ARBA00007998"/>
    </source>
</evidence>
<evidence type="ECO:0000256" key="1">
    <source>
        <dbReference type="ARBA" id="ARBA00004141"/>
    </source>
</evidence>
<accession>A0A0P9CJB1</accession>
<evidence type="ECO:0000256" key="3">
    <source>
        <dbReference type="ARBA" id="ARBA00022448"/>
    </source>
</evidence>
<feature type="transmembrane region" description="Helical" evidence="8">
    <location>
        <begin position="217"/>
        <end position="237"/>
    </location>
</feature>
<dbReference type="Pfam" id="PF03845">
    <property type="entry name" value="Spore_permease"/>
    <property type="match status" value="1"/>
</dbReference>